<feature type="transmembrane region" description="Helical" evidence="6">
    <location>
        <begin position="14"/>
        <end position="35"/>
    </location>
</feature>
<evidence type="ECO:0000256" key="2">
    <source>
        <dbReference type="ARBA" id="ARBA00022475"/>
    </source>
</evidence>
<evidence type="ECO:0008006" key="8">
    <source>
        <dbReference type="Google" id="ProtNLM"/>
    </source>
</evidence>
<reference evidence="7" key="1">
    <citation type="journal article" date="2014" name="Front. Microbiol.">
        <title>High frequency of phylogenetically diverse reductive dehalogenase-homologous genes in deep subseafloor sedimentary metagenomes.</title>
        <authorList>
            <person name="Kawai M."/>
            <person name="Futagami T."/>
            <person name="Toyoda A."/>
            <person name="Takaki Y."/>
            <person name="Nishi S."/>
            <person name="Hori S."/>
            <person name="Arai W."/>
            <person name="Tsubouchi T."/>
            <person name="Morono Y."/>
            <person name="Uchiyama I."/>
            <person name="Ito T."/>
            <person name="Fujiyama A."/>
            <person name="Inagaki F."/>
            <person name="Takami H."/>
        </authorList>
    </citation>
    <scope>NUCLEOTIDE SEQUENCE</scope>
    <source>
        <strain evidence="7">Expedition CK06-06</strain>
    </source>
</reference>
<accession>X1H6K4</accession>
<dbReference type="GO" id="GO:0015920">
    <property type="term" value="P:lipopolysaccharide transport"/>
    <property type="evidence" value="ECO:0007669"/>
    <property type="project" value="TreeGrafter"/>
</dbReference>
<name>X1H6K4_9ZZZZ</name>
<protein>
    <recommendedName>
        <fullName evidence="8">LPS export ABC transporter permease LptG</fullName>
    </recommendedName>
</protein>
<evidence type="ECO:0000256" key="6">
    <source>
        <dbReference type="SAM" id="Phobius"/>
    </source>
</evidence>
<evidence type="ECO:0000256" key="3">
    <source>
        <dbReference type="ARBA" id="ARBA00022692"/>
    </source>
</evidence>
<keyword evidence="5 6" id="KW-0472">Membrane</keyword>
<dbReference type="AlphaFoldDB" id="X1H6K4"/>
<keyword evidence="2" id="KW-1003">Cell membrane</keyword>
<feature type="non-terminal residue" evidence="7">
    <location>
        <position position="110"/>
    </location>
</feature>
<dbReference type="EMBL" id="BARU01030591">
    <property type="protein sequence ID" value="GAH65002.1"/>
    <property type="molecule type" value="Genomic_DNA"/>
</dbReference>
<proteinExistence type="predicted"/>
<evidence type="ECO:0000256" key="1">
    <source>
        <dbReference type="ARBA" id="ARBA00004651"/>
    </source>
</evidence>
<evidence type="ECO:0000313" key="7">
    <source>
        <dbReference type="EMBL" id="GAH65002.1"/>
    </source>
</evidence>
<dbReference type="PANTHER" id="PTHR33529">
    <property type="entry name" value="SLR0882 PROTEIN-RELATED"/>
    <property type="match status" value="1"/>
</dbReference>
<dbReference type="InterPro" id="IPR005495">
    <property type="entry name" value="LptG/LptF_permease"/>
</dbReference>
<organism evidence="7">
    <name type="scientific">marine sediment metagenome</name>
    <dbReference type="NCBI Taxonomy" id="412755"/>
    <lineage>
        <taxon>unclassified sequences</taxon>
        <taxon>metagenomes</taxon>
        <taxon>ecological metagenomes</taxon>
    </lineage>
</organism>
<sequence>MIANTLARYFAGRFLLATLSVFVGIFLLVVFVDYIELMRRTASIATASALFVAQTSLFRVPQLLERLMPFCVLVGAMSCYLTLSRRLELVVARAAGISAWQFMTQGRIQA</sequence>
<dbReference type="GO" id="GO:0043190">
    <property type="term" value="C:ATP-binding cassette (ABC) transporter complex"/>
    <property type="evidence" value="ECO:0007669"/>
    <property type="project" value="TreeGrafter"/>
</dbReference>
<comment type="caution">
    <text evidence="7">The sequence shown here is derived from an EMBL/GenBank/DDBJ whole genome shotgun (WGS) entry which is preliminary data.</text>
</comment>
<dbReference type="Pfam" id="PF03739">
    <property type="entry name" value="LptF_LptG"/>
    <property type="match status" value="1"/>
</dbReference>
<gene>
    <name evidence="7" type="ORF">S03H2_48519</name>
</gene>
<keyword evidence="3 6" id="KW-0812">Transmembrane</keyword>
<dbReference type="PANTHER" id="PTHR33529:SF2">
    <property type="entry name" value="LIPOPOLYSACCHARIDE EXPORT SYSTEM PERMEASE PROTEIN LPTG"/>
    <property type="match status" value="1"/>
</dbReference>
<evidence type="ECO:0000256" key="5">
    <source>
        <dbReference type="ARBA" id="ARBA00023136"/>
    </source>
</evidence>
<comment type="subcellular location">
    <subcellularLocation>
        <location evidence="1">Cell membrane</location>
        <topology evidence="1">Multi-pass membrane protein</topology>
    </subcellularLocation>
</comment>
<evidence type="ECO:0000256" key="4">
    <source>
        <dbReference type="ARBA" id="ARBA00022989"/>
    </source>
</evidence>
<keyword evidence="4 6" id="KW-1133">Transmembrane helix</keyword>